<dbReference type="InterPro" id="IPR012341">
    <property type="entry name" value="6hp_glycosidase-like_sf"/>
</dbReference>
<dbReference type="Proteomes" id="UP001214553">
    <property type="component" value="Chromosome"/>
</dbReference>
<dbReference type="GO" id="GO:0016787">
    <property type="term" value="F:hydrolase activity"/>
    <property type="evidence" value="ECO:0007669"/>
    <property type="project" value="UniProtKB-KW"/>
</dbReference>
<keyword evidence="2" id="KW-0378">Hydrolase</keyword>
<evidence type="ECO:0000313" key="2">
    <source>
        <dbReference type="EMBL" id="WEG08773.1"/>
    </source>
</evidence>
<dbReference type="InterPro" id="IPR011613">
    <property type="entry name" value="GH15-like"/>
</dbReference>
<protein>
    <submittedName>
        <fullName evidence="2">Glycoside hydrolase family 15 protein</fullName>
    </submittedName>
</protein>
<evidence type="ECO:0000313" key="3">
    <source>
        <dbReference type="Proteomes" id="UP001214553"/>
    </source>
</evidence>
<proteinExistence type="predicted"/>
<dbReference type="EMBL" id="CP119108">
    <property type="protein sequence ID" value="WEG08773.1"/>
    <property type="molecule type" value="Genomic_DNA"/>
</dbReference>
<sequence>MTDTTLHRSAADIAALAERSIHLITSLQTPEGAYPASPTFSAYVGYSWLRDGSFIADAASAMGEIDSARRFYDWCADVIERRADAIHAIVDDAREGRPVPAVRMLPARFTFAGGDGADEWWDFQLDGYGTWLWALVEHLGRHGLDGTRYRDAVTLTTEYLLASWQRPCYDWWEEHSQHVHVSTLACIAAGLSAVADEKLVDAELTERIQSEVAAMKKLVAADGIADGHLIKWLGSTAVDGSLAAAIAPLGFVDPGSDLARRTVAVLEAHLTVDGGVHRYLGDTFFGGGQWPLLSCFLGLAHLADGDRQRAEELFGWAAETATDQFDLPEQTAGHLIAPGMRQEWVDRWGPVATPLLWSHAMFLRLGLALGRIPDVTEGRTR</sequence>
<organism evidence="2 3">
    <name type="scientific">Microbacterium horticulturae</name>
    <dbReference type="NCBI Taxonomy" id="3028316"/>
    <lineage>
        <taxon>Bacteria</taxon>
        <taxon>Bacillati</taxon>
        <taxon>Actinomycetota</taxon>
        <taxon>Actinomycetes</taxon>
        <taxon>Micrococcales</taxon>
        <taxon>Microbacteriaceae</taxon>
        <taxon>Microbacterium</taxon>
    </lineage>
</organism>
<feature type="domain" description="GH15-like" evidence="1">
    <location>
        <begin position="21"/>
        <end position="213"/>
    </location>
</feature>
<name>A0ABY8C1Q5_9MICO</name>
<dbReference type="InterPro" id="IPR008928">
    <property type="entry name" value="6-hairpin_glycosidase_sf"/>
</dbReference>
<reference evidence="2 3" key="1">
    <citation type="submission" date="2023-03" db="EMBL/GenBank/DDBJ databases">
        <title>Genome sequence of Microbacterium sp. KACC 23027.</title>
        <authorList>
            <person name="Kim S."/>
            <person name="Heo J."/>
            <person name="Kwon S.-W."/>
        </authorList>
    </citation>
    <scope>NUCLEOTIDE SEQUENCE [LARGE SCALE GENOMIC DNA]</scope>
    <source>
        <strain evidence="2 3">KACC 23027</strain>
    </source>
</reference>
<gene>
    <name evidence="2" type="ORF">PU630_16255</name>
</gene>
<dbReference type="PANTHER" id="PTHR31616">
    <property type="entry name" value="TREHALASE"/>
    <property type="match status" value="1"/>
</dbReference>
<dbReference type="Gene3D" id="1.50.10.10">
    <property type="match status" value="1"/>
</dbReference>
<dbReference type="Pfam" id="PF00723">
    <property type="entry name" value="Glyco_hydro_15"/>
    <property type="match status" value="1"/>
</dbReference>
<keyword evidence="3" id="KW-1185">Reference proteome</keyword>
<dbReference type="RefSeq" id="WP_275278100.1">
    <property type="nucleotide sequence ID" value="NZ_CP119108.1"/>
</dbReference>
<accession>A0ABY8C1Q5</accession>
<evidence type="ECO:0000259" key="1">
    <source>
        <dbReference type="Pfam" id="PF00723"/>
    </source>
</evidence>
<dbReference type="PANTHER" id="PTHR31616:SF0">
    <property type="entry name" value="GLUCAN 1,4-ALPHA-GLUCOSIDASE"/>
    <property type="match status" value="1"/>
</dbReference>
<dbReference type="SUPFAM" id="SSF48208">
    <property type="entry name" value="Six-hairpin glycosidases"/>
    <property type="match status" value="1"/>
</dbReference>